<name>A0AAD7JM52_9AGAR</name>
<accession>A0AAD7JM52</accession>
<feature type="non-terminal residue" evidence="1">
    <location>
        <position position="68"/>
    </location>
</feature>
<evidence type="ECO:0000313" key="1">
    <source>
        <dbReference type="EMBL" id="KAJ7765368.1"/>
    </source>
</evidence>
<comment type="caution">
    <text evidence="1">The sequence shown here is derived from an EMBL/GenBank/DDBJ whole genome shotgun (WGS) entry which is preliminary data.</text>
</comment>
<evidence type="ECO:0000313" key="2">
    <source>
        <dbReference type="Proteomes" id="UP001215598"/>
    </source>
</evidence>
<proteinExistence type="predicted"/>
<gene>
    <name evidence="1" type="ORF">B0H16DRAFT_1260485</name>
</gene>
<organism evidence="1 2">
    <name type="scientific">Mycena metata</name>
    <dbReference type="NCBI Taxonomy" id="1033252"/>
    <lineage>
        <taxon>Eukaryota</taxon>
        <taxon>Fungi</taxon>
        <taxon>Dikarya</taxon>
        <taxon>Basidiomycota</taxon>
        <taxon>Agaricomycotina</taxon>
        <taxon>Agaricomycetes</taxon>
        <taxon>Agaricomycetidae</taxon>
        <taxon>Agaricales</taxon>
        <taxon>Marasmiineae</taxon>
        <taxon>Mycenaceae</taxon>
        <taxon>Mycena</taxon>
    </lineage>
</organism>
<sequence>VADSQLYSRLLFPKGHGYPLYRPQPPEDLPAEYRKSGACIGDVGVITPDGYFDFIFNICAPADSPINQ</sequence>
<dbReference type="Proteomes" id="UP001215598">
    <property type="component" value="Unassembled WGS sequence"/>
</dbReference>
<dbReference type="EMBL" id="JARKIB010000026">
    <property type="protein sequence ID" value="KAJ7765368.1"/>
    <property type="molecule type" value="Genomic_DNA"/>
</dbReference>
<protein>
    <submittedName>
        <fullName evidence="1">Uncharacterized protein</fullName>
    </submittedName>
</protein>
<reference evidence="1" key="1">
    <citation type="submission" date="2023-03" db="EMBL/GenBank/DDBJ databases">
        <title>Massive genome expansion in bonnet fungi (Mycena s.s.) driven by repeated elements and novel gene families across ecological guilds.</title>
        <authorList>
            <consortium name="Lawrence Berkeley National Laboratory"/>
            <person name="Harder C.B."/>
            <person name="Miyauchi S."/>
            <person name="Viragh M."/>
            <person name="Kuo A."/>
            <person name="Thoen E."/>
            <person name="Andreopoulos B."/>
            <person name="Lu D."/>
            <person name="Skrede I."/>
            <person name="Drula E."/>
            <person name="Henrissat B."/>
            <person name="Morin E."/>
            <person name="Kohler A."/>
            <person name="Barry K."/>
            <person name="LaButti K."/>
            <person name="Morin E."/>
            <person name="Salamov A."/>
            <person name="Lipzen A."/>
            <person name="Mereny Z."/>
            <person name="Hegedus B."/>
            <person name="Baldrian P."/>
            <person name="Stursova M."/>
            <person name="Weitz H."/>
            <person name="Taylor A."/>
            <person name="Grigoriev I.V."/>
            <person name="Nagy L.G."/>
            <person name="Martin F."/>
            <person name="Kauserud H."/>
        </authorList>
    </citation>
    <scope>NUCLEOTIDE SEQUENCE</scope>
    <source>
        <strain evidence="1">CBHHK182m</strain>
    </source>
</reference>
<dbReference type="AlphaFoldDB" id="A0AAD7JM52"/>
<keyword evidence="2" id="KW-1185">Reference proteome</keyword>
<feature type="non-terminal residue" evidence="1">
    <location>
        <position position="1"/>
    </location>
</feature>